<dbReference type="Gene3D" id="3.40.50.300">
    <property type="entry name" value="P-loop containing nucleotide triphosphate hydrolases"/>
    <property type="match status" value="1"/>
</dbReference>
<protein>
    <submittedName>
        <fullName evidence="4">ABC transporter, ATP-binding protein</fullName>
    </submittedName>
</protein>
<evidence type="ECO:0000259" key="3">
    <source>
        <dbReference type="PROSITE" id="PS50893"/>
    </source>
</evidence>
<dbReference type="PANTHER" id="PTHR43119:SF1">
    <property type="entry name" value="ABC TRANSPORTER DOMAIN-CONTAINING PROTEIN"/>
    <property type="match status" value="1"/>
</dbReference>
<organism evidence="4">
    <name type="scientific">uncultured bacterium ws406H10</name>
    <dbReference type="NCBI Taxonomy" id="1131831"/>
    <lineage>
        <taxon>Bacteria</taxon>
        <taxon>environmental samples</taxon>
    </lineage>
</organism>
<sequence>MLLQIGNLSTKLIGPIDLCLEAGECVAIMGASGSGKSLFLRAIADLDPNSGDLSLNERNRDVIPANDWRSRVAMVPAESGWWTDRVGDHFDLETGAGPLLDKIGLPHALDWQVMRLSTGERHRLAIARALVLKPQVLLLDEPTAALDEPATAMIEQLMREQLDNGVAILLVTHDRQQAVRMAIRTHIMVRGQFASPDRGAA</sequence>
<dbReference type="InterPro" id="IPR003593">
    <property type="entry name" value="AAA+_ATPase"/>
</dbReference>
<dbReference type="EMBL" id="JQ256789">
    <property type="protein sequence ID" value="AFI78745.1"/>
    <property type="molecule type" value="Genomic_DNA"/>
</dbReference>
<keyword evidence="1" id="KW-0547">Nucleotide-binding</keyword>
<evidence type="ECO:0000256" key="2">
    <source>
        <dbReference type="ARBA" id="ARBA00022840"/>
    </source>
</evidence>
<dbReference type="AlphaFoldDB" id="I1X5H0"/>
<evidence type="ECO:0000313" key="4">
    <source>
        <dbReference type="EMBL" id="AFI78745.1"/>
    </source>
</evidence>
<reference evidence="4" key="1">
    <citation type="journal article" date="2012" name="ISME J.">
        <title>Roseobacter clade bacteria are abundant in coastal sediments and encode a novel combination of sulfur oxidation genes.</title>
        <authorList>
            <person name="Lenk S."/>
            <person name="Moraru C."/>
            <person name="Hahnke S."/>
            <person name="Arnds J."/>
            <person name="Richter M."/>
            <person name="Kube M."/>
            <person name="Reinhardt R."/>
            <person name="Brinkhoff T."/>
            <person name="Harder J."/>
            <person name="Amann R."/>
            <person name="Mussmann M."/>
        </authorList>
    </citation>
    <scope>NUCLEOTIDE SEQUENCE</scope>
</reference>
<feature type="domain" description="ABC transporter" evidence="3">
    <location>
        <begin position="3"/>
        <end position="201"/>
    </location>
</feature>
<name>I1X5H0_9BACT</name>
<dbReference type="SMART" id="SM00382">
    <property type="entry name" value="AAA"/>
    <property type="match status" value="1"/>
</dbReference>
<keyword evidence="2 4" id="KW-0067">ATP-binding</keyword>
<dbReference type="Pfam" id="PF00005">
    <property type="entry name" value="ABC_tran"/>
    <property type="match status" value="1"/>
</dbReference>
<evidence type="ECO:0000256" key="1">
    <source>
        <dbReference type="ARBA" id="ARBA00022741"/>
    </source>
</evidence>
<gene>
    <name evidence="4" type="ORF">ws406H10_0033</name>
</gene>
<dbReference type="PANTHER" id="PTHR43119">
    <property type="entry name" value="ABC TRANSPORT PROTEIN ATP-BINDING COMPONENT-RELATED"/>
    <property type="match status" value="1"/>
</dbReference>
<dbReference type="InterPro" id="IPR003439">
    <property type="entry name" value="ABC_transporter-like_ATP-bd"/>
</dbReference>
<dbReference type="InterPro" id="IPR027417">
    <property type="entry name" value="P-loop_NTPase"/>
</dbReference>
<dbReference type="GO" id="GO:0016887">
    <property type="term" value="F:ATP hydrolysis activity"/>
    <property type="evidence" value="ECO:0007669"/>
    <property type="project" value="InterPro"/>
</dbReference>
<dbReference type="SUPFAM" id="SSF52540">
    <property type="entry name" value="P-loop containing nucleoside triphosphate hydrolases"/>
    <property type="match status" value="1"/>
</dbReference>
<accession>I1X5H0</accession>
<dbReference type="GO" id="GO:0005524">
    <property type="term" value="F:ATP binding"/>
    <property type="evidence" value="ECO:0007669"/>
    <property type="project" value="UniProtKB-KW"/>
</dbReference>
<proteinExistence type="predicted"/>
<dbReference type="PROSITE" id="PS50893">
    <property type="entry name" value="ABC_TRANSPORTER_2"/>
    <property type="match status" value="1"/>
</dbReference>